<keyword evidence="1" id="KW-0597">Phosphoprotein</keyword>
<evidence type="ECO:0000259" key="3">
    <source>
        <dbReference type="PROSITE" id="PS50930"/>
    </source>
</evidence>
<feature type="modified residue" description="4-aspartylphosphate" evidence="1">
    <location>
        <position position="55"/>
    </location>
</feature>
<feature type="domain" description="HTH LytTR-type" evidence="3">
    <location>
        <begin position="146"/>
        <end position="253"/>
    </location>
</feature>
<comment type="caution">
    <text evidence="4">The sequence shown here is derived from an EMBL/GenBank/DDBJ whole genome shotgun (WGS) entry which is preliminary data.</text>
</comment>
<dbReference type="Pfam" id="PF04397">
    <property type="entry name" value="LytTR"/>
    <property type="match status" value="1"/>
</dbReference>
<evidence type="ECO:0000256" key="1">
    <source>
        <dbReference type="PROSITE-ProRule" id="PRU00169"/>
    </source>
</evidence>
<name>A0A7K3WPJ9_9FLAO</name>
<dbReference type="PANTHER" id="PTHR37299">
    <property type="entry name" value="TRANSCRIPTIONAL REGULATOR-RELATED"/>
    <property type="match status" value="1"/>
</dbReference>
<dbReference type="SMART" id="SM00448">
    <property type="entry name" value="REC"/>
    <property type="match status" value="1"/>
</dbReference>
<organism evidence="4 5">
    <name type="scientific">Cryomorpha ignava</name>
    <dbReference type="NCBI Taxonomy" id="101383"/>
    <lineage>
        <taxon>Bacteria</taxon>
        <taxon>Pseudomonadati</taxon>
        <taxon>Bacteroidota</taxon>
        <taxon>Flavobacteriia</taxon>
        <taxon>Flavobacteriales</taxon>
        <taxon>Cryomorphaceae</taxon>
        <taxon>Cryomorpha</taxon>
    </lineage>
</organism>
<dbReference type="FunFam" id="3.40.50.2300:FF:000361">
    <property type="entry name" value="Two-component system response regulator"/>
    <property type="match status" value="1"/>
</dbReference>
<reference evidence="4 5" key="1">
    <citation type="submission" date="2020-02" db="EMBL/GenBank/DDBJ databases">
        <title>Out from the shadows clarifying the taxonomy of the family Cryomorphaceae and related taxa by utilizing the GTDB taxonomic framework.</title>
        <authorList>
            <person name="Bowman J.P."/>
        </authorList>
    </citation>
    <scope>NUCLEOTIDE SEQUENCE [LARGE SCALE GENOMIC DNA]</scope>
    <source>
        <strain evidence="4 5">QSSC 1-22</strain>
    </source>
</reference>
<keyword evidence="5" id="KW-1185">Reference proteome</keyword>
<dbReference type="Proteomes" id="UP000486602">
    <property type="component" value="Unassembled WGS sequence"/>
</dbReference>
<proteinExistence type="predicted"/>
<dbReference type="PANTHER" id="PTHR37299:SF1">
    <property type="entry name" value="STAGE 0 SPORULATION PROTEIN A HOMOLOG"/>
    <property type="match status" value="1"/>
</dbReference>
<dbReference type="InterPro" id="IPR011006">
    <property type="entry name" value="CheY-like_superfamily"/>
</dbReference>
<dbReference type="InterPro" id="IPR001789">
    <property type="entry name" value="Sig_transdc_resp-reg_receiver"/>
</dbReference>
<dbReference type="PROSITE" id="PS50930">
    <property type="entry name" value="HTH_LYTTR"/>
    <property type="match status" value="1"/>
</dbReference>
<dbReference type="GO" id="GO:0003677">
    <property type="term" value="F:DNA binding"/>
    <property type="evidence" value="ECO:0007669"/>
    <property type="project" value="InterPro"/>
</dbReference>
<dbReference type="Gene3D" id="3.40.50.2300">
    <property type="match status" value="1"/>
</dbReference>
<protein>
    <submittedName>
        <fullName evidence="4">Response regulator transcription factor</fullName>
    </submittedName>
</protein>
<dbReference type="InterPro" id="IPR007492">
    <property type="entry name" value="LytTR_DNA-bd_dom"/>
</dbReference>
<feature type="domain" description="Response regulatory" evidence="2">
    <location>
        <begin position="2"/>
        <end position="115"/>
    </location>
</feature>
<accession>A0A7K3WPJ9</accession>
<dbReference type="RefSeq" id="WP_163283404.1">
    <property type="nucleotide sequence ID" value="NZ_JAAGVY010000004.1"/>
</dbReference>
<gene>
    <name evidence="4" type="ORF">G3O08_04085</name>
</gene>
<evidence type="ECO:0000313" key="4">
    <source>
        <dbReference type="EMBL" id="NEN22685.1"/>
    </source>
</evidence>
<dbReference type="PROSITE" id="PS50110">
    <property type="entry name" value="RESPONSE_REGULATORY"/>
    <property type="match status" value="1"/>
</dbReference>
<dbReference type="SUPFAM" id="SSF52172">
    <property type="entry name" value="CheY-like"/>
    <property type="match status" value="1"/>
</dbReference>
<dbReference type="Gene3D" id="2.40.50.1020">
    <property type="entry name" value="LytTr DNA-binding domain"/>
    <property type="match status" value="1"/>
</dbReference>
<dbReference type="EMBL" id="JAAGVY010000004">
    <property type="protein sequence ID" value="NEN22685.1"/>
    <property type="molecule type" value="Genomic_DNA"/>
</dbReference>
<dbReference type="AlphaFoldDB" id="A0A7K3WPJ9"/>
<evidence type="ECO:0000313" key="5">
    <source>
        <dbReference type="Proteomes" id="UP000486602"/>
    </source>
</evidence>
<dbReference type="InterPro" id="IPR046947">
    <property type="entry name" value="LytR-like"/>
</dbReference>
<dbReference type="GO" id="GO:0000156">
    <property type="term" value="F:phosphorelay response regulator activity"/>
    <property type="evidence" value="ECO:0007669"/>
    <property type="project" value="InterPro"/>
</dbReference>
<evidence type="ECO:0000259" key="2">
    <source>
        <dbReference type="PROSITE" id="PS50110"/>
    </source>
</evidence>
<dbReference type="SMART" id="SM00850">
    <property type="entry name" value="LytTR"/>
    <property type="match status" value="1"/>
</dbReference>
<sequence length="253" mass="29928">MNLLIIEDEEQAAKKLRRILKDLLPNAFMHGALESVEDAVEWIKDNPNPDLIFMDIHLADGLSFEIFTKIEVSSPVIFTTAYDQYALRAFKLNSVDYLLKPIEKEELEKALKKYETHFSKPKWPEGSNQRYITTKTDYENKYKQRFISKIGDKIVAVNTEDIVFAYSENRATYLKNEDGKNFLVDFSLEQLENLLDPEMFFRLNRQYISRFEGIEKMVSYSNSRLKIWLKHCDNADIVLSREKTRLFKEWIDR</sequence>
<dbReference type="Pfam" id="PF00072">
    <property type="entry name" value="Response_reg"/>
    <property type="match status" value="1"/>
</dbReference>